<proteinExistence type="predicted"/>
<dbReference type="Pfam" id="PF14229">
    <property type="entry name" value="DUF4332"/>
    <property type="match status" value="1"/>
</dbReference>
<dbReference type="Gene3D" id="1.10.150.20">
    <property type="entry name" value="5' to 3' exonuclease, C-terminal subdomain"/>
    <property type="match status" value="1"/>
</dbReference>
<sequence length="207" mass="22663">MKYNLDLDSLSVQAYKELLKAQNLLPGRKILLHDIDQNFVLFENRGINTIAQLRKSLSTPQKIASFSADSGISEDYLVILKRETGSLEQKPVPIANFPGINPSLISALNGAGIKTSKDYFEKNQSASDELYCLCDLVRINGIGPVAAKALLEAGYKSVSDVACADAAVMHAKISKVNEIKQYYKAKLGLKDMQFCIDFASLLLTLCA</sequence>
<dbReference type="InterPro" id="IPR025567">
    <property type="entry name" value="DUF4332"/>
</dbReference>
<dbReference type="EMBL" id="VSSQ01021213">
    <property type="protein sequence ID" value="MPM66647.1"/>
    <property type="molecule type" value="Genomic_DNA"/>
</dbReference>
<evidence type="ECO:0000313" key="2">
    <source>
        <dbReference type="EMBL" id="MPM66647.1"/>
    </source>
</evidence>
<accession>A0A645BN36</accession>
<reference evidence="2" key="1">
    <citation type="submission" date="2019-08" db="EMBL/GenBank/DDBJ databases">
        <authorList>
            <person name="Kucharzyk K."/>
            <person name="Murdoch R.W."/>
            <person name="Higgins S."/>
            <person name="Loffler F."/>
        </authorList>
    </citation>
    <scope>NUCLEOTIDE SEQUENCE</scope>
</reference>
<evidence type="ECO:0000259" key="1">
    <source>
        <dbReference type="Pfam" id="PF14229"/>
    </source>
</evidence>
<dbReference type="AlphaFoldDB" id="A0A645BN36"/>
<organism evidence="2">
    <name type="scientific">bioreactor metagenome</name>
    <dbReference type="NCBI Taxonomy" id="1076179"/>
    <lineage>
        <taxon>unclassified sequences</taxon>
        <taxon>metagenomes</taxon>
        <taxon>ecological metagenomes</taxon>
    </lineage>
</organism>
<feature type="domain" description="DUF4332" evidence="1">
    <location>
        <begin position="129"/>
        <end position="183"/>
    </location>
</feature>
<dbReference type="SUPFAM" id="SSF158702">
    <property type="entry name" value="Sec63 N-terminal domain-like"/>
    <property type="match status" value="1"/>
</dbReference>
<protein>
    <recommendedName>
        <fullName evidence="1">DUF4332 domain-containing protein</fullName>
    </recommendedName>
</protein>
<comment type="caution">
    <text evidence="2">The sequence shown here is derived from an EMBL/GenBank/DDBJ whole genome shotgun (WGS) entry which is preliminary data.</text>
</comment>
<name>A0A645BN36_9ZZZZ</name>
<gene>
    <name evidence="2" type="ORF">SDC9_113557</name>
</gene>